<dbReference type="InterPro" id="IPR051173">
    <property type="entry name" value="Ca_channel_alpha-2/delta"/>
</dbReference>
<name>A0ABQ8LF56_LABRO</name>
<evidence type="ECO:0000256" key="7">
    <source>
        <dbReference type="ARBA" id="ARBA00022723"/>
    </source>
</evidence>
<evidence type="ECO:0000256" key="4">
    <source>
        <dbReference type="ARBA" id="ARBA00022568"/>
    </source>
</evidence>
<evidence type="ECO:0000256" key="13">
    <source>
        <dbReference type="ARBA" id="ARBA00023136"/>
    </source>
</evidence>
<dbReference type="Pfam" id="PF13768">
    <property type="entry name" value="VWA_3"/>
    <property type="match status" value="1"/>
</dbReference>
<dbReference type="Gene3D" id="3.40.50.410">
    <property type="entry name" value="von Willebrand factor, type A domain"/>
    <property type="match status" value="1"/>
</dbReference>
<organism evidence="19 20">
    <name type="scientific">Labeo rohita</name>
    <name type="common">Indian major carp</name>
    <name type="synonym">Cyprinus rohita</name>
    <dbReference type="NCBI Taxonomy" id="84645"/>
    <lineage>
        <taxon>Eukaryota</taxon>
        <taxon>Metazoa</taxon>
        <taxon>Chordata</taxon>
        <taxon>Craniata</taxon>
        <taxon>Vertebrata</taxon>
        <taxon>Euteleostomi</taxon>
        <taxon>Actinopterygii</taxon>
        <taxon>Neopterygii</taxon>
        <taxon>Teleostei</taxon>
        <taxon>Ostariophysi</taxon>
        <taxon>Cypriniformes</taxon>
        <taxon>Cyprinidae</taxon>
        <taxon>Labeoninae</taxon>
        <taxon>Labeonini</taxon>
        <taxon>Labeo</taxon>
    </lineage>
</organism>
<evidence type="ECO:0000256" key="8">
    <source>
        <dbReference type="ARBA" id="ARBA00022729"/>
    </source>
</evidence>
<keyword evidence="7" id="KW-0479">Metal-binding</keyword>
<keyword evidence="13 17" id="KW-0472">Membrane</keyword>
<evidence type="ECO:0000256" key="17">
    <source>
        <dbReference type="SAM" id="Phobius"/>
    </source>
</evidence>
<dbReference type="SUPFAM" id="SSF53300">
    <property type="entry name" value="vWA-like"/>
    <property type="match status" value="1"/>
</dbReference>
<comment type="subcellular location">
    <subcellularLocation>
        <location evidence="1">Membrane</location>
        <topology evidence="1">Single-pass type I membrane protein</topology>
    </subcellularLocation>
</comment>
<accession>A0ABQ8LF56</accession>
<keyword evidence="20" id="KW-1185">Reference proteome</keyword>
<dbReference type="CDD" id="cd12912">
    <property type="entry name" value="PDC2_MCP_like"/>
    <property type="match status" value="1"/>
</dbReference>
<evidence type="ECO:0000256" key="15">
    <source>
        <dbReference type="ARBA" id="ARBA00023180"/>
    </source>
</evidence>
<dbReference type="InterPro" id="IPR002035">
    <property type="entry name" value="VWF_A"/>
</dbReference>
<feature type="transmembrane region" description="Helical" evidence="17">
    <location>
        <begin position="1042"/>
        <end position="1061"/>
    </location>
</feature>
<evidence type="ECO:0000256" key="16">
    <source>
        <dbReference type="ARBA" id="ARBA00023303"/>
    </source>
</evidence>
<keyword evidence="12" id="KW-0406">Ion transport</keyword>
<keyword evidence="11 17" id="KW-1133">Transmembrane helix</keyword>
<gene>
    <name evidence="19" type="ORF">H4Q32_018457</name>
</gene>
<dbReference type="InterPro" id="IPR036465">
    <property type="entry name" value="vWFA_dom_sf"/>
</dbReference>
<dbReference type="PANTHER" id="PTHR10166">
    <property type="entry name" value="VOLTAGE-DEPENDENT CALCIUM CHANNEL SUBUNIT ALPHA-2/DELTA-RELATED"/>
    <property type="match status" value="1"/>
</dbReference>
<comment type="similarity">
    <text evidence="2">Belongs to the calcium channel subunit alpha-2/delta family.</text>
</comment>
<evidence type="ECO:0000256" key="1">
    <source>
        <dbReference type="ARBA" id="ARBA00004479"/>
    </source>
</evidence>
<keyword evidence="8" id="KW-0732">Signal</keyword>
<dbReference type="Proteomes" id="UP000830375">
    <property type="component" value="Unassembled WGS sequence"/>
</dbReference>
<evidence type="ECO:0000256" key="12">
    <source>
        <dbReference type="ARBA" id="ARBA00023065"/>
    </source>
</evidence>
<dbReference type="InterPro" id="IPR013680">
    <property type="entry name" value="VDCC_a2/dsu"/>
</dbReference>
<keyword evidence="4" id="KW-0109">Calcium transport</keyword>
<dbReference type="InterPro" id="IPR013608">
    <property type="entry name" value="VWA_N"/>
</dbReference>
<evidence type="ECO:0000256" key="6">
    <source>
        <dbReference type="ARBA" id="ARBA00022692"/>
    </source>
</evidence>
<dbReference type="Pfam" id="PF08473">
    <property type="entry name" value="VGCC_alpha2"/>
    <property type="match status" value="1"/>
</dbReference>
<evidence type="ECO:0000256" key="5">
    <source>
        <dbReference type="ARBA" id="ARBA00022673"/>
    </source>
</evidence>
<keyword evidence="6 17" id="KW-0812">Transmembrane</keyword>
<sequence length="1204" mass="136412">MALSFYKPQLFTYTDWMDIGQPPEITTNPLSDNKTLTRPIRCVSPVCPPFSPLSISPPHAYEPTVWRDCNPSGLHCKLGDGGLDALEWILRTFFSRIDVSIMYNIRGSSWVTFFMVYTGWLCIFTHAQMKIPPETVQKWAITISEQINAIASKYSGAALLQKKLKDVEPIIRIEDVDGARIVLDFAEEIERMLGSKMKSVKRLADTAEDADLYHEYNASLRFDYFNSLLVNTMDEEGNFIELGGEFPLEENEHFNKLSVNTLMNPNILNGVYMSEALNDVFISNFQKDPTLTWQYFGSSTGFFRLYPGGNRIHNLGANGVKGGEEKVRTQRYIQAATSPKDIVIVVDVSGSMKGLKMTIAKHTINTILDTLGENDFVNVIAYTDYVRYVEPCFKGTLVQADLDNREHFKLLVEDLHVKGEAKVKKAMKESFRILADARANGQGSLCNQAIMLITDGAMEDFQSVFEEFNWPDKKVTHNLLAQQGTERITRYYTHISTLADVQENVMEYLHVLSRPMVINHDHDIIWTEAYMDMAMPVFSKKKETLSHGILLGVVGTDVPLLEVMKLAPRYKLGAHGYAFLITNNGYILAHPDLRPLYSDGKKLKPKPNYNSVDLSEAEWEDTEDSLRTAMVKGETGTLTLDVRAAVDKGKRPMFLKNDYFYTTINETPFSFGMVLTRGHGQYMFFGNVSVEEGLHDLQQPDLTIANEWTYCETDIDPHHRKLSQLQAVVRYLTGKEPDLECDEILLQQVLFDAVVTAPLEAYWTALTLTAPGKFLTLVDKENLFTVDHFPIWYRLAAENKPGQFFFYVPHDDINKGKNTFVAVTSVTVTEGKRTAVAGGKSRHQILLFILLWFLCHHQRLLLLAVSLYQLLLFVSHQHCIDAAIGGRYHHHHTHHATHHPSYHHRGSRSAHTHSPVALTHAVTCRPGWYLMAIGSRWVPGLEIEGVTVSEHLHRDTIGMQASLDLLERVFMSIAKQCSDVDGICPLSCESVVGKFFGEVDGSVMAQLLKSGLFKRVTLYDYQAMCKNSHHHTSGARPLLSPFYGLLALIKWFFSHFVMFLLEFNICGLWHNDYFVDAHRQKKVELMQPCNTEYPGFIYDTSIRETNSIIKCGRCQKMFVLQQVPNSNLAMLVVQADCDCSRQYAPITLAPRECNRMKSQKIRRRPESCHAYHPHENAKDCGGACGIAVSLTLYFICLATSLALR</sequence>
<feature type="domain" description="VWFA" evidence="18">
    <location>
        <begin position="341"/>
        <end position="456"/>
    </location>
</feature>
<evidence type="ECO:0000256" key="3">
    <source>
        <dbReference type="ARBA" id="ARBA00022448"/>
    </source>
</evidence>
<proteinExistence type="inferred from homology"/>
<evidence type="ECO:0000259" key="18">
    <source>
        <dbReference type="PROSITE" id="PS50234"/>
    </source>
</evidence>
<dbReference type="PANTHER" id="PTHR10166:SF59">
    <property type="entry name" value="VOLTAGE-DEPENDENT CALCIUM CHANNEL SUBUNIT ALPHA-2_DELTA-4"/>
    <property type="match status" value="1"/>
</dbReference>
<evidence type="ECO:0000256" key="14">
    <source>
        <dbReference type="ARBA" id="ARBA00023157"/>
    </source>
</evidence>
<keyword evidence="10" id="KW-0851">Voltage-gated channel</keyword>
<reference evidence="19 20" key="1">
    <citation type="submission" date="2022-01" db="EMBL/GenBank/DDBJ databases">
        <title>A high-quality chromosome-level genome assembly of rohu carp, Labeo rohita.</title>
        <authorList>
            <person name="Arick M.A. II"/>
            <person name="Hsu C.-Y."/>
            <person name="Magbanua Z."/>
            <person name="Pechanova O."/>
            <person name="Grover C."/>
            <person name="Miller E."/>
            <person name="Thrash A."/>
            <person name="Ezzel L."/>
            <person name="Alam S."/>
            <person name="Benzie J."/>
            <person name="Hamilton M."/>
            <person name="Karsi A."/>
            <person name="Lawrence M.L."/>
            <person name="Peterson D.G."/>
        </authorList>
    </citation>
    <scope>NUCLEOTIDE SEQUENCE [LARGE SCALE GENOMIC DNA]</scope>
    <source>
        <strain evidence="20">BAU-BD-2019</strain>
        <tissue evidence="19">Blood</tissue>
    </source>
</reference>
<evidence type="ECO:0000313" key="20">
    <source>
        <dbReference type="Proteomes" id="UP000830375"/>
    </source>
</evidence>
<keyword evidence="3" id="KW-0813">Transport</keyword>
<evidence type="ECO:0000313" key="19">
    <source>
        <dbReference type="EMBL" id="KAI2648371.1"/>
    </source>
</evidence>
<dbReference type="Gene3D" id="3.30.450.20">
    <property type="entry name" value="PAS domain"/>
    <property type="match status" value="1"/>
</dbReference>
<keyword evidence="16" id="KW-0407">Ion channel</keyword>
<evidence type="ECO:0000256" key="2">
    <source>
        <dbReference type="ARBA" id="ARBA00007060"/>
    </source>
</evidence>
<evidence type="ECO:0000256" key="9">
    <source>
        <dbReference type="ARBA" id="ARBA00022837"/>
    </source>
</evidence>
<dbReference type="EMBL" id="JACTAM010000025">
    <property type="protein sequence ID" value="KAI2648371.1"/>
    <property type="molecule type" value="Genomic_DNA"/>
</dbReference>
<dbReference type="Pfam" id="PF08399">
    <property type="entry name" value="VWA_N"/>
    <property type="match status" value="1"/>
</dbReference>
<keyword evidence="9" id="KW-0106">Calcium</keyword>
<dbReference type="SMART" id="SM00327">
    <property type="entry name" value="VWA"/>
    <property type="match status" value="1"/>
</dbReference>
<evidence type="ECO:0000256" key="11">
    <source>
        <dbReference type="ARBA" id="ARBA00022989"/>
    </source>
</evidence>
<keyword evidence="5" id="KW-0107">Calcium channel</keyword>
<protein>
    <submittedName>
        <fullName evidence="19">Voltage-dependent calcium channel subunit alpha-2/delta-4</fullName>
    </submittedName>
</protein>
<dbReference type="PROSITE" id="PS50234">
    <property type="entry name" value="VWFA"/>
    <property type="match status" value="1"/>
</dbReference>
<keyword evidence="14" id="KW-1015">Disulfide bond</keyword>
<evidence type="ECO:0000256" key="10">
    <source>
        <dbReference type="ARBA" id="ARBA00022882"/>
    </source>
</evidence>
<feature type="transmembrane region" description="Helical" evidence="17">
    <location>
        <begin position="1185"/>
        <end position="1203"/>
    </location>
</feature>
<comment type="caution">
    <text evidence="19">The sequence shown here is derived from an EMBL/GenBank/DDBJ whole genome shotgun (WGS) entry which is preliminary data.</text>
</comment>
<keyword evidence="15" id="KW-0325">Glycoprotein</keyword>